<feature type="compositionally biased region" description="Basic residues" evidence="1">
    <location>
        <begin position="27"/>
        <end position="36"/>
    </location>
</feature>
<dbReference type="AlphaFoldDB" id="A0A2N5W705"/>
<sequence length="171" mass="19466">MDPQRLLAMFMPIINARNAEPEEPESRRRRHRRPRAPPRPAVPPLDPARNPILLDGRVQLPKPLFLTPHAKESAFADLRDQVLSLPTRHPSGARHPRVYTLIYQNDSRPLAHRGSPPRSARHALRVVNRGAPPPPQLIPSLMPQAGPSRQGRRPQRRDPYDERGRNRARGT</sequence>
<evidence type="ECO:0000313" key="4">
    <source>
        <dbReference type="Proteomes" id="UP000235388"/>
    </source>
</evidence>
<protein>
    <submittedName>
        <fullName evidence="3">Uncharacterized protein</fullName>
    </submittedName>
</protein>
<dbReference type="Proteomes" id="UP000235388">
    <property type="component" value="Unassembled WGS sequence"/>
</dbReference>
<name>A0A2N5W705_9BASI</name>
<dbReference type="EMBL" id="PGCI01000208">
    <property type="protein sequence ID" value="PLW33958.1"/>
    <property type="molecule type" value="Genomic_DNA"/>
</dbReference>
<feature type="compositionally biased region" description="Low complexity" evidence="1">
    <location>
        <begin position="138"/>
        <end position="149"/>
    </location>
</feature>
<reference evidence="4 5" key="1">
    <citation type="submission" date="2017-11" db="EMBL/GenBank/DDBJ databases">
        <title>De novo assembly and phasing of dikaryotic genomes from two isolates of Puccinia coronata f. sp. avenae, the causal agent of oat crown rust.</title>
        <authorList>
            <person name="Miller M.E."/>
            <person name="Zhang Y."/>
            <person name="Omidvar V."/>
            <person name="Sperschneider J."/>
            <person name="Schwessinger B."/>
            <person name="Raley C."/>
            <person name="Palmer J.M."/>
            <person name="Garnica D."/>
            <person name="Upadhyaya N."/>
            <person name="Rathjen J."/>
            <person name="Taylor J.M."/>
            <person name="Park R.F."/>
            <person name="Dodds P.N."/>
            <person name="Hirsch C.D."/>
            <person name="Kianian S.F."/>
            <person name="Figueroa M."/>
        </authorList>
    </citation>
    <scope>NUCLEOTIDE SEQUENCE [LARGE SCALE GENOMIC DNA]</scope>
    <source>
        <strain evidence="3">12NC29</strain>
        <strain evidence="2">12SD80</strain>
    </source>
</reference>
<evidence type="ECO:0000313" key="3">
    <source>
        <dbReference type="EMBL" id="PLW58031.1"/>
    </source>
</evidence>
<evidence type="ECO:0000313" key="5">
    <source>
        <dbReference type="Proteomes" id="UP000235392"/>
    </source>
</evidence>
<feature type="region of interest" description="Disordered" evidence="1">
    <location>
        <begin position="11"/>
        <end position="50"/>
    </location>
</feature>
<evidence type="ECO:0000313" key="2">
    <source>
        <dbReference type="EMBL" id="PLW33958.1"/>
    </source>
</evidence>
<dbReference type="EMBL" id="PGCJ01000006">
    <property type="protein sequence ID" value="PLW58031.1"/>
    <property type="molecule type" value="Genomic_DNA"/>
</dbReference>
<proteinExistence type="predicted"/>
<feature type="region of interest" description="Disordered" evidence="1">
    <location>
        <begin position="128"/>
        <end position="171"/>
    </location>
</feature>
<feature type="compositionally biased region" description="Basic and acidic residues" evidence="1">
    <location>
        <begin position="156"/>
        <end position="165"/>
    </location>
</feature>
<dbReference type="Proteomes" id="UP000235392">
    <property type="component" value="Unassembled WGS sequence"/>
</dbReference>
<dbReference type="OrthoDB" id="10612767at2759"/>
<organism evidence="3 4">
    <name type="scientific">Puccinia coronata f. sp. avenae</name>
    <dbReference type="NCBI Taxonomy" id="200324"/>
    <lineage>
        <taxon>Eukaryota</taxon>
        <taxon>Fungi</taxon>
        <taxon>Dikarya</taxon>
        <taxon>Basidiomycota</taxon>
        <taxon>Pucciniomycotina</taxon>
        <taxon>Pucciniomycetes</taxon>
        <taxon>Pucciniales</taxon>
        <taxon>Pucciniaceae</taxon>
        <taxon>Puccinia</taxon>
    </lineage>
</organism>
<keyword evidence="4" id="KW-1185">Reference proteome</keyword>
<comment type="caution">
    <text evidence="3">The sequence shown here is derived from an EMBL/GenBank/DDBJ whole genome shotgun (WGS) entry which is preliminary data.</text>
</comment>
<gene>
    <name evidence="3" type="ORF">PCANC_00735</name>
    <name evidence="2" type="ORF">PCASD_12350</name>
</gene>
<evidence type="ECO:0000256" key="1">
    <source>
        <dbReference type="SAM" id="MobiDB-lite"/>
    </source>
</evidence>
<feature type="compositionally biased region" description="Pro residues" evidence="1">
    <location>
        <begin position="37"/>
        <end position="46"/>
    </location>
</feature>
<accession>A0A2N5W705</accession>